<reference evidence="3" key="1">
    <citation type="journal article" date="2013" name="Nature">
        <title>Pan genome of the phytoplankton Emiliania underpins its global distribution.</title>
        <authorList>
            <person name="Read B.A."/>
            <person name="Kegel J."/>
            <person name="Klute M.J."/>
            <person name="Kuo A."/>
            <person name="Lefebvre S.C."/>
            <person name="Maumus F."/>
            <person name="Mayer C."/>
            <person name="Miller J."/>
            <person name="Monier A."/>
            <person name="Salamov A."/>
            <person name="Young J."/>
            <person name="Aguilar M."/>
            <person name="Claverie J.M."/>
            <person name="Frickenhaus S."/>
            <person name="Gonzalez K."/>
            <person name="Herman E.K."/>
            <person name="Lin Y.C."/>
            <person name="Napier J."/>
            <person name="Ogata H."/>
            <person name="Sarno A.F."/>
            <person name="Shmutz J."/>
            <person name="Schroeder D."/>
            <person name="de Vargas C."/>
            <person name="Verret F."/>
            <person name="von Dassow P."/>
            <person name="Valentin K."/>
            <person name="Van de Peer Y."/>
            <person name="Wheeler G."/>
            <person name="Dacks J.B."/>
            <person name="Delwiche C.F."/>
            <person name="Dyhrman S.T."/>
            <person name="Glockner G."/>
            <person name="John U."/>
            <person name="Richards T."/>
            <person name="Worden A.Z."/>
            <person name="Zhang X."/>
            <person name="Grigoriev I.V."/>
            <person name="Allen A.E."/>
            <person name="Bidle K."/>
            <person name="Borodovsky M."/>
            <person name="Bowler C."/>
            <person name="Brownlee C."/>
            <person name="Cock J.M."/>
            <person name="Elias M."/>
            <person name="Gladyshev V.N."/>
            <person name="Groth M."/>
            <person name="Guda C."/>
            <person name="Hadaegh A."/>
            <person name="Iglesias-Rodriguez M.D."/>
            <person name="Jenkins J."/>
            <person name="Jones B.M."/>
            <person name="Lawson T."/>
            <person name="Leese F."/>
            <person name="Lindquist E."/>
            <person name="Lobanov A."/>
            <person name="Lomsadze A."/>
            <person name="Malik S.B."/>
            <person name="Marsh M.E."/>
            <person name="Mackinder L."/>
            <person name="Mock T."/>
            <person name="Mueller-Roeber B."/>
            <person name="Pagarete A."/>
            <person name="Parker M."/>
            <person name="Probert I."/>
            <person name="Quesneville H."/>
            <person name="Raines C."/>
            <person name="Rensing S.A."/>
            <person name="Riano-Pachon D.M."/>
            <person name="Richier S."/>
            <person name="Rokitta S."/>
            <person name="Shiraiwa Y."/>
            <person name="Soanes D.M."/>
            <person name="van der Giezen M."/>
            <person name="Wahlund T.M."/>
            <person name="Williams B."/>
            <person name="Wilson W."/>
            <person name="Wolfe G."/>
            <person name="Wurch L.L."/>
        </authorList>
    </citation>
    <scope>NUCLEOTIDE SEQUENCE</scope>
</reference>
<keyword evidence="3" id="KW-1185">Reference proteome</keyword>
<dbReference type="eggNOG" id="ENOG502S0MI">
    <property type="taxonomic scope" value="Eukaryota"/>
</dbReference>
<dbReference type="SUPFAM" id="SSF52266">
    <property type="entry name" value="SGNH hydrolase"/>
    <property type="match status" value="1"/>
</dbReference>
<dbReference type="KEGG" id="ehx:EMIHUDRAFT_252086"/>
<feature type="region of interest" description="Disordered" evidence="1">
    <location>
        <begin position="1"/>
        <end position="21"/>
    </location>
</feature>
<dbReference type="InterPro" id="IPR036514">
    <property type="entry name" value="SGNH_hydro_sf"/>
</dbReference>
<name>A0A0D3KNW3_EMIH1</name>
<dbReference type="HOGENOM" id="CLU_039350_0_0_1"/>
<dbReference type="EnsemblProtists" id="EOD37448">
    <property type="protein sequence ID" value="EOD37448"/>
    <property type="gene ID" value="EMIHUDRAFT_252086"/>
</dbReference>
<dbReference type="PaxDb" id="2903-EOD37448"/>
<dbReference type="Proteomes" id="UP000013827">
    <property type="component" value="Unassembled WGS sequence"/>
</dbReference>
<organism evidence="2 3">
    <name type="scientific">Emiliania huxleyi (strain CCMP1516)</name>
    <dbReference type="NCBI Taxonomy" id="280463"/>
    <lineage>
        <taxon>Eukaryota</taxon>
        <taxon>Haptista</taxon>
        <taxon>Haptophyta</taxon>
        <taxon>Prymnesiophyceae</taxon>
        <taxon>Isochrysidales</taxon>
        <taxon>Noelaerhabdaceae</taxon>
        <taxon>Emiliania</taxon>
    </lineage>
</organism>
<evidence type="ECO:0000256" key="1">
    <source>
        <dbReference type="SAM" id="MobiDB-lite"/>
    </source>
</evidence>
<accession>A0A0D3KNW3</accession>
<dbReference type="GeneID" id="17282720"/>
<protein>
    <recommendedName>
        <fullName evidence="4">SGNH hydrolase-type esterase domain-containing protein</fullName>
    </recommendedName>
</protein>
<dbReference type="CDD" id="cd00229">
    <property type="entry name" value="SGNH_hydrolase"/>
    <property type="match status" value="1"/>
</dbReference>
<dbReference type="Gene3D" id="3.40.50.1110">
    <property type="entry name" value="SGNH hydrolase"/>
    <property type="match status" value="1"/>
</dbReference>
<dbReference type="PANTHER" id="PTHR34407">
    <property type="entry name" value="EXPRESSED PROTEIN"/>
    <property type="match status" value="1"/>
</dbReference>
<reference evidence="2" key="2">
    <citation type="submission" date="2024-10" db="UniProtKB">
        <authorList>
            <consortium name="EnsemblProtists"/>
        </authorList>
    </citation>
    <scope>IDENTIFICATION</scope>
</reference>
<proteinExistence type="predicted"/>
<sequence length="530" mass="58997">MFIRLGQPSDSTPQYTPSGSGADFQQPLLVNHIAQSNTPTPSTAPSREGSSGLLSFQAAILADNRTRVTAHFHGRRVVWDSSLAPWMHARALGYLGTLQHMSRLIERLSKGEPIKVVALGGSVTHGHGLRRMPRDFKGSWSRVVFDWIAQTWPNAKHTYINGAVPATGIEFFSHCLSHQSPADVDLIMLEFSVNSQPNERSNIVHLELLTRRIHAMRPHNPAAIVTVHYFGCWTGTERCKELSWLASPQRNFDLVAQYYDFPSVSMRNALDVEQQSRDHDRTTHFGLSNFSKDHNHPNNLGHQMMGDVVIYLLLLAAARLDEHDSALPPWPPSLPIAMVQENQGELEFMCSFGQQLAPYITANSGFEFVEFDPAQTNRQSKKPGYLSLTSGSSIDISMRADLVHKSLTLNYLKSYDVRMGRGVLTCHGGCSCRPHKLGAMFDGKDPLRMSIMWAHTIILDSTKPTSPQQTQASRKGNCTIRIVTSPTETDQAGAQQQTKFKLLGMIVNRPASRALFENGIRGLWTSDGFL</sequence>
<evidence type="ECO:0008006" key="4">
    <source>
        <dbReference type="Google" id="ProtNLM"/>
    </source>
</evidence>
<evidence type="ECO:0000313" key="3">
    <source>
        <dbReference type="Proteomes" id="UP000013827"/>
    </source>
</evidence>
<feature type="compositionally biased region" description="Polar residues" evidence="1">
    <location>
        <begin position="8"/>
        <end position="19"/>
    </location>
</feature>
<dbReference type="RefSeq" id="XP_005789877.1">
    <property type="nucleotide sequence ID" value="XM_005789820.1"/>
</dbReference>
<evidence type="ECO:0000313" key="2">
    <source>
        <dbReference type="EnsemblProtists" id="EOD37448"/>
    </source>
</evidence>
<dbReference type="AlphaFoldDB" id="A0A0D3KNW3"/>
<dbReference type="PANTHER" id="PTHR34407:SF1">
    <property type="entry name" value="SGNH HYDROLASE-TYPE ESTERASE DOMAIN-CONTAINING PROTEIN"/>
    <property type="match status" value="1"/>
</dbReference>